<feature type="non-terminal residue" evidence="6">
    <location>
        <position position="1"/>
    </location>
</feature>
<keyword evidence="3" id="KW-0418">Kinase</keyword>
<dbReference type="EMBL" id="QGKW02002005">
    <property type="protein sequence ID" value="KAF2542193.1"/>
    <property type="molecule type" value="Genomic_DNA"/>
</dbReference>
<proteinExistence type="predicted"/>
<accession>A0A8S9G8B9</accession>
<dbReference type="InterPro" id="IPR031322">
    <property type="entry name" value="Shikimate/glucono_kinase"/>
</dbReference>
<name>A0A8S9G8B9_BRACR</name>
<dbReference type="Proteomes" id="UP000712281">
    <property type="component" value="Unassembled WGS sequence"/>
</dbReference>
<reference evidence="6" key="1">
    <citation type="submission" date="2019-12" db="EMBL/GenBank/DDBJ databases">
        <title>Genome sequencing and annotation of Brassica cretica.</title>
        <authorList>
            <person name="Studholme D.J."/>
            <person name="Sarris P.F."/>
        </authorList>
    </citation>
    <scope>NUCLEOTIDE SEQUENCE</scope>
    <source>
        <strain evidence="6">PFS-001/15</strain>
        <tissue evidence="6">Leaf</tissue>
    </source>
</reference>
<keyword evidence="1" id="KW-0808">Transferase</keyword>
<dbReference type="Pfam" id="PF14649">
    <property type="entry name" value="Spatacsin_C"/>
    <property type="match status" value="1"/>
</dbReference>
<sequence length="954" mass="106486">DDSQLEVVPDAAHAESRQLDDTNEELALTPLGMMTAKAGQVIDEISYASSLVPQGVVAETKVLPLENPKEMMARWKTDNLDLKTVVKDALLSGRLPLAVLQLHLQHSKDSSENGEHHDTFTEVRDVGRAIAYDLFLKGEPGVAIATLQRLGEDVEACLNQLVFGTVRRSLRYQIAEEMRKHGFLRPYEDNVLERISLIEHLEIECGEVDGVVLGSWTKINESATEHAPDETDAIAGYWAAAAVWSNAWDQRTFDHIVLDQPLVMGVHVPWDSQLEYYMCHNDWDEVLKLLDLIPEDLLYDGSLQIALDGPKQSSGQNYSVSSHSEYIGSIEEVDAVLMDGLLAAHRGGYIDSQKEEGPAPLLWRFSDFLKWAELCPSEQEIGHSLMRLVITGQEIPHACEVELLILSHHFYKSSTCLDGVDVLVALAATRVEAYVAEGDFSCLGRLITGVGNFHALNFILNILIENGQLDLLLQKFSSAADANTGTAQAVRSFRMAVLTSLNLFNPNDHDAFAMVYKHFDMKHETAALLEARADQAAQQWFRRYDKDENEDLLDSMRYYIEAAEVHTSIDAGNKARKACGQASLVSLQIRMPDSKWLGLSETNARRALVDQSRFQEALIVAEAYGLNQPSEWALVLWNLMLKPELAEEFVAEFVAVLPLQASMLLELARFYRAEMAARGDQSQFSVWLTGGGLPAEWAKYMWRSFRCLLKRTRDLRLRLQLATTATGFSDMVDACTNALDKVPDNAGPLVLKKGHGGGYLPLIDTMIEEAMNGTSVAEIFEHFGESVFREKETETLKNLSLMYRQVVVSTGGGAVIRPINWKYMHKGISIWLDVPLEALAQRIAAVGTNSRPLLHDDESGGDPYTVAFNRLSTIWETRGEAYTNASARVSLESMILFTFAFHNLSGHFVTSLFKIVSDITSKHGYRNVSDLTPTEIAVEAFEQVQCFLNKEDKY</sequence>
<comment type="caution">
    <text evidence="6">The sequence shown here is derived from an EMBL/GenBank/DDBJ whole genome shotgun (WGS) entry which is preliminary data.</text>
</comment>
<dbReference type="PANTHER" id="PTHR13650">
    <property type="entry name" value="SPATACSIN"/>
    <property type="match status" value="1"/>
</dbReference>
<dbReference type="InterPro" id="IPR028103">
    <property type="entry name" value="Spatacsin"/>
</dbReference>
<dbReference type="GO" id="GO:0005737">
    <property type="term" value="C:cytoplasm"/>
    <property type="evidence" value="ECO:0007669"/>
    <property type="project" value="TreeGrafter"/>
</dbReference>
<dbReference type="Pfam" id="PF01202">
    <property type="entry name" value="SKI"/>
    <property type="match status" value="1"/>
</dbReference>
<dbReference type="InterPro" id="IPR027417">
    <property type="entry name" value="P-loop_NTPase"/>
</dbReference>
<dbReference type="GO" id="GO:0005524">
    <property type="term" value="F:ATP binding"/>
    <property type="evidence" value="ECO:0007669"/>
    <property type="project" value="UniProtKB-KW"/>
</dbReference>
<evidence type="ECO:0000256" key="2">
    <source>
        <dbReference type="ARBA" id="ARBA00022741"/>
    </source>
</evidence>
<evidence type="ECO:0000313" key="6">
    <source>
        <dbReference type="EMBL" id="KAF2542193.1"/>
    </source>
</evidence>
<evidence type="ECO:0000256" key="1">
    <source>
        <dbReference type="ARBA" id="ARBA00022679"/>
    </source>
</evidence>
<evidence type="ECO:0000256" key="4">
    <source>
        <dbReference type="ARBA" id="ARBA00022840"/>
    </source>
</evidence>
<keyword evidence="2" id="KW-0547">Nucleotide-binding</keyword>
<keyword evidence="4" id="KW-0067">ATP-binding</keyword>
<dbReference type="GO" id="GO:0016301">
    <property type="term" value="F:kinase activity"/>
    <property type="evidence" value="ECO:0007669"/>
    <property type="project" value="UniProtKB-KW"/>
</dbReference>
<gene>
    <name evidence="6" type="ORF">F2Q68_00028578</name>
</gene>
<dbReference type="InterPro" id="IPR028107">
    <property type="entry name" value="Spatacsin_C_dom"/>
</dbReference>
<evidence type="ECO:0000313" key="7">
    <source>
        <dbReference type="Proteomes" id="UP000712281"/>
    </source>
</evidence>
<dbReference type="PROSITE" id="PS01128">
    <property type="entry name" value="SHIKIMATE_KINASE"/>
    <property type="match status" value="1"/>
</dbReference>
<evidence type="ECO:0000259" key="5">
    <source>
        <dbReference type="Pfam" id="PF14649"/>
    </source>
</evidence>
<dbReference type="Gene3D" id="3.40.50.300">
    <property type="entry name" value="P-loop containing nucleotide triphosphate hydrolases"/>
    <property type="match status" value="1"/>
</dbReference>
<organism evidence="6 7">
    <name type="scientific">Brassica cretica</name>
    <name type="common">Mustard</name>
    <dbReference type="NCBI Taxonomy" id="69181"/>
    <lineage>
        <taxon>Eukaryota</taxon>
        <taxon>Viridiplantae</taxon>
        <taxon>Streptophyta</taxon>
        <taxon>Embryophyta</taxon>
        <taxon>Tracheophyta</taxon>
        <taxon>Spermatophyta</taxon>
        <taxon>Magnoliopsida</taxon>
        <taxon>eudicotyledons</taxon>
        <taxon>Gunneridae</taxon>
        <taxon>Pentapetalae</taxon>
        <taxon>rosids</taxon>
        <taxon>malvids</taxon>
        <taxon>Brassicales</taxon>
        <taxon>Brassicaceae</taxon>
        <taxon>Brassiceae</taxon>
        <taxon>Brassica</taxon>
    </lineage>
</organism>
<dbReference type="SUPFAM" id="SSF52540">
    <property type="entry name" value="P-loop containing nucleoside triphosphate hydrolases"/>
    <property type="match status" value="1"/>
</dbReference>
<evidence type="ECO:0000256" key="3">
    <source>
        <dbReference type="ARBA" id="ARBA00022777"/>
    </source>
</evidence>
<dbReference type="AlphaFoldDB" id="A0A8S9G8B9"/>
<protein>
    <recommendedName>
        <fullName evidence="5">Spatacsin C-terminal domain-containing protein</fullName>
    </recommendedName>
</protein>
<feature type="domain" description="Spatacsin C-terminal" evidence="5">
    <location>
        <begin position="381"/>
        <end position="672"/>
    </location>
</feature>
<dbReference type="PANTHER" id="PTHR13650:SF0">
    <property type="entry name" value="SPATACSIN"/>
    <property type="match status" value="1"/>
</dbReference>
<dbReference type="InterPro" id="IPR023000">
    <property type="entry name" value="Shikimate_kinase_CS"/>
</dbReference>